<sequence>MTSILNDNIEIFTRNFHDLYLDILNTAYSVPFGLNPEAFRFVNLNHVNIYVVKFNETYIDNPFQYIIAFKKDSGFHIENIELVESDLYEHYHEYEIESDFIEFALEKELSLKKEDIIFKRGIALYEEDLQYNNSEKIMHSIKVQHESFYDNMKTLIRGEAQHYKKHISYQASYYAKNAHKYAYSVLDLDPMIKKVNDEDFEYQLNEAIAAYDHSLYMASTACLGVSLETLCKILLEKNGKVISEYDSTILSKLADRLYRDNIISKRFKSRLDICYKLRNLSAHTSPGVVIREDCHTIISTINEFVNTYFD</sequence>
<name>A0ABX4H0R6_9BACI</name>
<accession>A0ABX4H0R6</accession>
<comment type="caution">
    <text evidence="1">The sequence shown here is derived from an EMBL/GenBank/DDBJ whole genome shotgun (WGS) entry which is preliminary data.</text>
</comment>
<evidence type="ECO:0008006" key="3">
    <source>
        <dbReference type="Google" id="ProtNLM"/>
    </source>
</evidence>
<dbReference type="Proteomes" id="UP000216852">
    <property type="component" value="Unassembled WGS sequence"/>
</dbReference>
<organism evidence="1 2">
    <name type="scientific">Terribacillus saccharophilus</name>
    <dbReference type="NCBI Taxonomy" id="361277"/>
    <lineage>
        <taxon>Bacteria</taxon>
        <taxon>Bacillati</taxon>
        <taxon>Bacillota</taxon>
        <taxon>Bacilli</taxon>
        <taxon>Bacillales</taxon>
        <taxon>Bacillaceae</taxon>
        <taxon>Terribacillus</taxon>
    </lineage>
</organism>
<protein>
    <recommendedName>
        <fullName evidence="3">DUF4145 domain-containing protein</fullName>
    </recommendedName>
</protein>
<evidence type="ECO:0000313" key="2">
    <source>
        <dbReference type="Proteomes" id="UP000216852"/>
    </source>
</evidence>
<dbReference type="RefSeq" id="WP_095220222.1">
    <property type="nucleotide sequence ID" value="NZ_NPBJ01000011.1"/>
</dbReference>
<evidence type="ECO:0000313" key="1">
    <source>
        <dbReference type="EMBL" id="PAE00726.1"/>
    </source>
</evidence>
<proteinExistence type="predicted"/>
<keyword evidence="2" id="KW-1185">Reference proteome</keyword>
<dbReference type="EMBL" id="NPBJ01000011">
    <property type="protein sequence ID" value="PAE00726.1"/>
    <property type="molecule type" value="Genomic_DNA"/>
</dbReference>
<reference evidence="1 2" key="1">
    <citation type="submission" date="2017-07" db="EMBL/GenBank/DDBJ databases">
        <title>Isolation and whole genome analysis of endospore-forming bacteria from heroin.</title>
        <authorList>
            <person name="Kalinowski J."/>
            <person name="Ahrens B."/>
            <person name="Al-Dilaimi A."/>
            <person name="Winkler A."/>
            <person name="Wibberg D."/>
            <person name="Schleenbecker U."/>
            <person name="Ruckert C."/>
            <person name="Wolfel R."/>
            <person name="Grass G."/>
        </authorList>
    </citation>
    <scope>NUCLEOTIDE SEQUENCE [LARGE SCALE GENOMIC DNA]</scope>
    <source>
        <strain evidence="1 2">7517-1</strain>
    </source>
</reference>
<gene>
    <name evidence="1" type="ORF">CHH48_05710</name>
</gene>